<evidence type="ECO:0000256" key="2">
    <source>
        <dbReference type="ARBA" id="ARBA00022679"/>
    </source>
</evidence>
<dbReference type="AlphaFoldDB" id="A0A0F9WI88"/>
<dbReference type="InterPro" id="IPR004569">
    <property type="entry name" value="PyrdxlP_synth_PdxJ"/>
</dbReference>
<name>A0A0F9WI88_9ZZZZ</name>
<evidence type="ECO:0008006" key="5">
    <source>
        <dbReference type="Google" id="ProtNLM"/>
    </source>
</evidence>
<evidence type="ECO:0000313" key="4">
    <source>
        <dbReference type="EMBL" id="KKO12253.1"/>
    </source>
</evidence>
<dbReference type="InterPro" id="IPR013785">
    <property type="entry name" value="Aldolase_TIM"/>
</dbReference>
<dbReference type="Pfam" id="PF03740">
    <property type="entry name" value="PdxJ"/>
    <property type="match status" value="1"/>
</dbReference>
<keyword evidence="2" id="KW-0808">Transferase</keyword>
<dbReference type="NCBIfam" id="TIGR00559">
    <property type="entry name" value="pdxJ"/>
    <property type="match status" value="1"/>
</dbReference>
<dbReference type="Gene3D" id="3.20.20.70">
    <property type="entry name" value="Aldolase class I"/>
    <property type="match status" value="1"/>
</dbReference>
<keyword evidence="3" id="KW-0664">Pyridoxine biosynthesis</keyword>
<dbReference type="GO" id="GO:0008615">
    <property type="term" value="P:pyridoxine biosynthetic process"/>
    <property type="evidence" value="ECO:0007669"/>
    <property type="project" value="UniProtKB-KW"/>
</dbReference>
<dbReference type="HAMAP" id="MF_00279">
    <property type="entry name" value="PdxJ"/>
    <property type="match status" value="1"/>
</dbReference>
<reference evidence="4" key="1">
    <citation type="journal article" date="2015" name="Nature">
        <title>Complex archaea that bridge the gap between prokaryotes and eukaryotes.</title>
        <authorList>
            <person name="Spang A."/>
            <person name="Saw J.H."/>
            <person name="Jorgensen S.L."/>
            <person name="Zaremba-Niedzwiedzka K."/>
            <person name="Martijn J."/>
            <person name="Lind A.E."/>
            <person name="van Eijk R."/>
            <person name="Schleper C."/>
            <person name="Guy L."/>
            <person name="Ettema T.J."/>
        </authorList>
    </citation>
    <scope>NUCLEOTIDE SEQUENCE</scope>
</reference>
<proteinExistence type="inferred from homology"/>
<dbReference type="InterPro" id="IPR036130">
    <property type="entry name" value="Pyridoxine-5'_phos_synth"/>
</dbReference>
<dbReference type="NCBIfam" id="NF003626">
    <property type="entry name" value="PRK05265.1-4"/>
    <property type="match status" value="1"/>
</dbReference>
<evidence type="ECO:0000256" key="1">
    <source>
        <dbReference type="ARBA" id="ARBA00022490"/>
    </source>
</evidence>
<comment type="caution">
    <text evidence="4">The sequence shown here is derived from an EMBL/GenBank/DDBJ whole genome shotgun (WGS) entry which is preliminary data.</text>
</comment>
<protein>
    <recommendedName>
        <fullName evidence="5">Pyridoxine 5'-phosphate synthase</fullName>
    </recommendedName>
</protein>
<dbReference type="PANTHER" id="PTHR30456">
    <property type="entry name" value="PYRIDOXINE 5'-PHOSPHATE SYNTHASE"/>
    <property type="match status" value="1"/>
</dbReference>
<dbReference type="GO" id="GO:0033856">
    <property type="term" value="F:pyridoxine 5'-phosphate synthase activity"/>
    <property type="evidence" value="ECO:0007669"/>
    <property type="project" value="InterPro"/>
</dbReference>
<accession>A0A0F9WI88</accession>
<dbReference type="GO" id="GO:0005829">
    <property type="term" value="C:cytosol"/>
    <property type="evidence" value="ECO:0007669"/>
    <property type="project" value="TreeGrafter"/>
</dbReference>
<dbReference type="EMBL" id="LAZR01000001">
    <property type="protein sequence ID" value="KKO12253.1"/>
    <property type="molecule type" value="Genomic_DNA"/>
</dbReference>
<dbReference type="PANTHER" id="PTHR30456:SF0">
    <property type="entry name" value="PYRIDOXINE 5'-PHOSPHATE SYNTHASE"/>
    <property type="match status" value="1"/>
</dbReference>
<evidence type="ECO:0000256" key="3">
    <source>
        <dbReference type="ARBA" id="ARBA00023096"/>
    </source>
</evidence>
<sequence length="257" mass="27912">MTVLSVNVNKIALLRNSRGTNYPDLLYFVRKIIGHGVKGITVHPRPDERHITRQDAHDIAGLLRKYPDVEFNIEGYPSADFMALIEALRPAQCTLVPDEPGQLTSDHGWQIAQSRNLLDEVLPQLRQWGVRSSLFLDPEPAAAELAAGVGADRIELYTEHFARTFAAGDGQQTQSVLTRYLATADRAVAGGLGVNAGHDLNLQNLALFLSGGQVQEVSIGHALIVESLELGMDEVLRRYQAICGAPQADAGDANRGA</sequence>
<organism evidence="4">
    <name type="scientific">marine sediment metagenome</name>
    <dbReference type="NCBI Taxonomy" id="412755"/>
    <lineage>
        <taxon>unclassified sequences</taxon>
        <taxon>metagenomes</taxon>
        <taxon>ecological metagenomes</taxon>
    </lineage>
</organism>
<keyword evidence="1" id="KW-0963">Cytoplasm</keyword>
<gene>
    <name evidence="4" type="ORF">LCGC14_0002630</name>
</gene>
<dbReference type="SUPFAM" id="SSF63892">
    <property type="entry name" value="Pyridoxine 5'-phosphate synthase"/>
    <property type="match status" value="1"/>
</dbReference>